<keyword evidence="6" id="KW-0418">Kinase</keyword>
<feature type="domain" description="PAS" evidence="16">
    <location>
        <begin position="226"/>
        <end position="296"/>
    </location>
</feature>
<dbReference type="SMART" id="SM00091">
    <property type="entry name" value="PAS"/>
    <property type="match status" value="2"/>
</dbReference>
<evidence type="ECO:0000256" key="12">
    <source>
        <dbReference type="SAM" id="Coils"/>
    </source>
</evidence>
<dbReference type="SUPFAM" id="SSF55874">
    <property type="entry name" value="ATPase domain of HSP90 chaperone/DNA topoisomerase II/histidine kinase"/>
    <property type="match status" value="1"/>
</dbReference>
<evidence type="ECO:0000256" key="2">
    <source>
        <dbReference type="ARBA" id="ARBA00012438"/>
    </source>
</evidence>
<evidence type="ECO:0000256" key="5">
    <source>
        <dbReference type="ARBA" id="ARBA00022741"/>
    </source>
</evidence>
<protein>
    <recommendedName>
        <fullName evidence="10">Sensory/regulatory protein RpfC</fullName>
        <ecNumber evidence="2">2.7.13.3</ecNumber>
    </recommendedName>
</protein>
<feature type="transmembrane region" description="Helical" evidence="13">
    <location>
        <begin position="158"/>
        <end position="180"/>
    </location>
</feature>
<dbReference type="SUPFAM" id="SSF47384">
    <property type="entry name" value="Homodimeric domain of signal transducing histidine kinase"/>
    <property type="match status" value="1"/>
</dbReference>
<dbReference type="InterPro" id="IPR004358">
    <property type="entry name" value="Sig_transdc_His_kin-like_C"/>
</dbReference>
<dbReference type="FunFam" id="3.30.565.10:FF:000010">
    <property type="entry name" value="Sensor histidine kinase RcsC"/>
    <property type="match status" value="1"/>
</dbReference>
<dbReference type="RefSeq" id="WP_338235983.1">
    <property type="nucleotide sequence ID" value="NZ_BQKE01000001.1"/>
</dbReference>
<dbReference type="InterPro" id="IPR000014">
    <property type="entry name" value="PAS"/>
</dbReference>
<keyword evidence="3 11" id="KW-0597">Phosphoprotein</keyword>
<dbReference type="SMART" id="SM00448">
    <property type="entry name" value="REC"/>
    <property type="match status" value="1"/>
</dbReference>
<dbReference type="Gene3D" id="3.40.50.2300">
    <property type="match status" value="1"/>
</dbReference>
<dbReference type="GO" id="GO:0005524">
    <property type="term" value="F:ATP binding"/>
    <property type="evidence" value="ECO:0007669"/>
    <property type="project" value="UniProtKB-KW"/>
</dbReference>
<feature type="domain" description="PAC" evidence="17">
    <location>
        <begin position="541"/>
        <end position="594"/>
    </location>
</feature>
<dbReference type="InterPro" id="IPR036097">
    <property type="entry name" value="HisK_dim/P_sf"/>
</dbReference>
<evidence type="ECO:0000256" key="9">
    <source>
        <dbReference type="ARBA" id="ARBA00064003"/>
    </source>
</evidence>
<dbReference type="Proteomes" id="UP001310022">
    <property type="component" value="Unassembled WGS sequence"/>
</dbReference>
<keyword evidence="4" id="KW-0808">Transferase</keyword>
<dbReference type="PROSITE" id="PS50109">
    <property type="entry name" value="HIS_KIN"/>
    <property type="match status" value="1"/>
</dbReference>
<dbReference type="SMART" id="SM00388">
    <property type="entry name" value="HisKA"/>
    <property type="match status" value="1"/>
</dbReference>
<dbReference type="GO" id="GO:0000155">
    <property type="term" value="F:phosphorelay sensor kinase activity"/>
    <property type="evidence" value="ECO:0007669"/>
    <property type="project" value="InterPro"/>
</dbReference>
<evidence type="ECO:0000256" key="1">
    <source>
        <dbReference type="ARBA" id="ARBA00000085"/>
    </source>
</evidence>
<dbReference type="CDD" id="cd17546">
    <property type="entry name" value="REC_hyHK_CKI1_RcsC-like"/>
    <property type="match status" value="1"/>
</dbReference>
<evidence type="ECO:0000259" key="14">
    <source>
        <dbReference type="PROSITE" id="PS50109"/>
    </source>
</evidence>
<name>A0AAN4VWL3_9BACT</name>
<dbReference type="SUPFAM" id="SSF55785">
    <property type="entry name" value="PYP-like sensor domain (PAS domain)"/>
    <property type="match status" value="2"/>
</dbReference>
<evidence type="ECO:0000256" key="13">
    <source>
        <dbReference type="SAM" id="Phobius"/>
    </source>
</evidence>
<dbReference type="CDD" id="cd00082">
    <property type="entry name" value="HisKA"/>
    <property type="match status" value="1"/>
</dbReference>
<evidence type="ECO:0000256" key="8">
    <source>
        <dbReference type="ARBA" id="ARBA00023012"/>
    </source>
</evidence>
<keyword evidence="13" id="KW-0472">Membrane</keyword>
<evidence type="ECO:0000256" key="3">
    <source>
        <dbReference type="ARBA" id="ARBA00022553"/>
    </source>
</evidence>
<evidence type="ECO:0000313" key="19">
    <source>
        <dbReference type="Proteomes" id="UP001310022"/>
    </source>
</evidence>
<keyword evidence="12" id="KW-0175">Coiled coil</keyword>
<evidence type="ECO:0000313" key="18">
    <source>
        <dbReference type="EMBL" id="GJM60120.1"/>
    </source>
</evidence>
<dbReference type="PRINTS" id="PR00344">
    <property type="entry name" value="BCTRLSENSOR"/>
</dbReference>
<feature type="domain" description="Response regulatory" evidence="15">
    <location>
        <begin position="983"/>
        <end position="1101"/>
    </location>
</feature>
<dbReference type="EMBL" id="BQKE01000001">
    <property type="protein sequence ID" value="GJM60120.1"/>
    <property type="molecule type" value="Genomic_DNA"/>
</dbReference>
<dbReference type="PROSITE" id="PS50113">
    <property type="entry name" value="PAC"/>
    <property type="match status" value="1"/>
</dbReference>
<dbReference type="PROSITE" id="PS50110">
    <property type="entry name" value="RESPONSE_REGULATORY"/>
    <property type="match status" value="1"/>
</dbReference>
<dbReference type="InterPro" id="IPR003661">
    <property type="entry name" value="HisK_dim/P_dom"/>
</dbReference>
<evidence type="ECO:0000256" key="6">
    <source>
        <dbReference type="ARBA" id="ARBA00022777"/>
    </source>
</evidence>
<evidence type="ECO:0000256" key="4">
    <source>
        <dbReference type="ARBA" id="ARBA00022679"/>
    </source>
</evidence>
<organism evidence="18 19">
    <name type="scientific">Persicobacter diffluens</name>
    <dbReference type="NCBI Taxonomy" id="981"/>
    <lineage>
        <taxon>Bacteria</taxon>
        <taxon>Pseudomonadati</taxon>
        <taxon>Bacteroidota</taxon>
        <taxon>Cytophagia</taxon>
        <taxon>Cytophagales</taxon>
        <taxon>Persicobacteraceae</taxon>
        <taxon>Persicobacter</taxon>
    </lineage>
</organism>
<dbReference type="Pfam" id="PF02518">
    <property type="entry name" value="HATPase_c"/>
    <property type="match status" value="1"/>
</dbReference>
<dbReference type="PROSITE" id="PS50112">
    <property type="entry name" value="PAS"/>
    <property type="match status" value="1"/>
</dbReference>
<dbReference type="SMART" id="SM00387">
    <property type="entry name" value="HATPase_c"/>
    <property type="match status" value="1"/>
</dbReference>
<dbReference type="FunFam" id="1.10.287.130:FF:000002">
    <property type="entry name" value="Two-component osmosensing histidine kinase"/>
    <property type="match status" value="1"/>
</dbReference>
<feature type="modified residue" description="4-aspartylphosphate" evidence="11">
    <location>
        <position position="1032"/>
    </location>
</feature>
<accession>A0AAN4VWL3</accession>
<dbReference type="CDD" id="cd16922">
    <property type="entry name" value="HATPase_EvgS-ArcB-TorS-like"/>
    <property type="match status" value="1"/>
</dbReference>
<dbReference type="CDD" id="cd00130">
    <property type="entry name" value="PAS"/>
    <property type="match status" value="1"/>
</dbReference>
<keyword evidence="19" id="KW-1185">Reference proteome</keyword>
<evidence type="ECO:0000259" key="15">
    <source>
        <dbReference type="PROSITE" id="PS50110"/>
    </source>
</evidence>
<dbReference type="EC" id="2.7.13.3" evidence="2"/>
<keyword evidence="7" id="KW-0067">ATP-binding</keyword>
<dbReference type="InterPro" id="IPR000700">
    <property type="entry name" value="PAS-assoc_C"/>
</dbReference>
<feature type="coiled-coil region" evidence="12">
    <location>
        <begin position="185"/>
        <end position="212"/>
    </location>
</feature>
<dbReference type="InterPro" id="IPR036890">
    <property type="entry name" value="HATPase_C_sf"/>
</dbReference>
<dbReference type="Pfam" id="PF13426">
    <property type="entry name" value="PAS_9"/>
    <property type="match status" value="1"/>
</dbReference>
<evidence type="ECO:0000259" key="16">
    <source>
        <dbReference type="PROSITE" id="PS50112"/>
    </source>
</evidence>
<evidence type="ECO:0000256" key="11">
    <source>
        <dbReference type="PROSITE-ProRule" id="PRU00169"/>
    </source>
</evidence>
<proteinExistence type="predicted"/>
<keyword evidence="8" id="KW-0902">Two-component regulatory system</keyword>
<feature type="domain" description="Histidine kinase" evidence="14">
    <location>
        <begin position="737"/>
        <end position="958"/>
    </location>
</feature>
<evidence type="ECO:0000259" key="17">
    <source>
        <dbReference type="PROSITE" id="PS50113"/>
    </source>
</evidence>
<dbReference type="InterPro" id="IPR005467">
    <property type="entry name" value="His_kinase_dom"/>
</dbReference>
<gene>
    <name evidence="18" type="ORF">PEDI_06720</name>
</gene>
<dbReference type="SUPFAM" id="SSF52172">
    <property type="entry name" value="CheY-like"/>
    <property type="match status" value="1"/>
</dbReference>
<keyword evidence="5" id="KW-0547">Nucleotide-binding</keyword>
<keyword evidence="13" id="KW-0812">Transmembrane</keyword>
<dbReference type="InterPro" id="IPR035965">
    <property type="entry name" value="PAS-like_dom_sf"/>
</dbReference>
<dbReference type="SMART" id="SM00086">
    <property type="entry name" value="PAC"/>
    <property type="match status" value="2"/>
</dbReference>
<comment type="subunit">
    <text evidence="9">At low DSF concentrations, interacts with RpfF.</text>
</comment>
<dbReference type="InterPro" id="IPR001789">
    <property type="entry name" value="Sig_transdc_resp-reg_receiver"/>
</dbReference>
<dbReference type="InterPro" id="IPR003594">
    <property type="entry name" value="HATPase_dom"/>
</dbReference>
<evidence type="ECO:0000256" key="7">
    <source>
        <dbReference type="ARBA" id="ARBA00022840"/>
    </source>
</evidence>
<dbReference type="Pfam" id="PF00072">
    <property type="entry name" value="Response_reg"/>
    <property type="match status" value="1"/>
</dbReference>
<dbReference type="Gene3D" id="3.30.565.10">
    <property type="entry name" value="Histidine kinase-like ATPase, C-terminal domain"/>
    <property type="match status" value="1"/>
</dbReference>
<feature type="transmembrane region" description="Helical" evidence="13">
    <location>
        <begin position="24"/>
        <end position="43"/>
    </location>
</feature>
<dbReference type="InterPro" id="IPR011006">
    <property type="entry name" value="CheY-like_superfamily"/>
</dbReference>
<reference evidence="18 19" key="1">
    <citation type="submission" date="2021-12" db="EMBL/GenBank/DDBJ databases">
        <title>Genome sequencing of bacteria with rrn-lacking chromosome and rrn-plasmid.</title>
        <authorList>
            <person name="Anda M."/>
            <person name="Iwasaki W."/>
        </authorList>
    </citation>
    <scope>NUCLEOTIDE SEQUENCE [LARGE SCALE GENOMIC DNA]</scope>
    <source>
        <strain evidence="18 19">NBRC 15940</strain>
    </source>
</reference>
<sequence length="1118" mass="129091">MLYRTSICPFMHIHPSKLKRLNVVFAYFLLVLLTSTLLVLFLFDRKLDQQGAITHLVDQQIKRIQAISISPDVWRWKGIHDGHLEIKSKCSDLTYGAQWETMLSKANMSFNYLQKEREAHLSFLQHPIVKKDLIQYERQLEAMYELLILKFKRQNSQLIDLAMGLVFAISLLVFLGIILITRPLFRHLNTKNRALENAYKTTREKEVELRDAMMELSNTQEHLVIHENRYRTITEKMSNVILLLNEDAKIIYVSPSCLEQLGYEVADLLQAGFSTLITTDNHQDIEQHLEGISEEEIIEVPVQWIRYDEVEVWMQMKIQRVQGMVDASFLISAQNIESEIRAENLLKGTQDIARLGGFEIDFKKQSVEWTSQMNQIHELGEGFEISFDKLPALYGLNNQSALMTFLDLDESTACFQKEFQIPIKAGEFKWVRALGHVEFENQSITKLVGTLQDVDEQVKVAKMLEDKSLMVEQIMKASPNFLMVVEARKQEVIYTKGSVNRVLKLEGEEADWRKYLHAEDRRSMEEMLASSSLDLQTTDKLEMDLRLKNAERKNHWFHLTVSPFRRNEKEEVTELLFTLFDIQLKKERDEKLRRNVVSLKTFVGEAPAAIAMLDQDLKFLAVSERFREDYRTKDRQLVGQSYHTVFPDSPAYMEFLLKRGLKGIIEEEEEMQVFRCDGKEEWAKWEMRPWFTDDYEIGGIILFSHFITEDRKLRGELIEAKERAEEASRTKAQFLSTMSHEIRTPMNAVVGLSHLLIDENPRPEQLEYLSKLKFSAESLLGLINDILDFSKIESGKLEIESITFNLWKDVKGVYDMLFFKAQEKKILLKYFIEEDVPKMVIGDPVRIRQILVNLVNNAIKFTPVGMVEIKVSATSVGDNACQIKFQVIDTGIGIPEDKVDAIFQSFSQVSAETTRKFGGTGLGLTITKKLCEMQGGSVSVSSELEVGSKFTVQLPYRLPDSVEERAEEKQETTTMGEDLEGVRVLLVEDNTMNQFVAKKFLSKFGVIVQLAQNGVEAVEMVQKNKFDMVLMDLEMPIMDGFEATKKIKSFKEDYYQKLPILALTASALSEVQKRVYDWGMVDFITKPFDPKIFYNKLLKHYRPKKKDGLPVLNAKKSP</sequence>
<dbReference type="InterPro" id="IPR001610">
    <property type="entry name" value="PAC"/>
</dbReference>
<dbReference type="Gene3D" id="3.30.450.20">
    <property type="entry name" value="PAS domain"/>
    <property type="match status" value="3"/>
</dbReference>
<keyword evidence="13" id="KW-1133">Transmembrane helix</keyword>
<evidence type="ECO:0000256" key="10">
    <source>
        <dbReference type="ARBA" id="ARBA00068150"/>
    </source>
</evidence>
<dbReference type="PANTHER" id="PTHR45339:SF1">
    <property type="entry name" value="HYBRID SIGNAL TRANSDUCTION HISTIDINE KINASE J"/>
    <property type="match status" value="1"/>
</dbReference>
<comment type="catalytic activity">
    <reaction evidence="1">
        <text>ATP + protein L-histidine = ADP + protein N-phospho-L-histidine.</text>
        <dbReference type="EC" id="2.7.13.3"/>
    </reaction>
</comment>
<dbReference type="AlphaFoldDB" id="A0AAN4VWL3"/>
<dbReference type="InterPro" id="IPR013656">
    <property type="entry name" value="PAS_4"/>
</dbReference>
<dbReference type="Pfam" id="PF00512">
    <property type="entry name" value="HisKA"/>
    <property type="match status" value="1"/>
</dbReference>
<dbReference type="Gene3D" id="1.10.287.130">
    <property type="match status" value="1"/>
</dbReference>
<dbReference type="NCBIfam" id="TIGR00229">
    <property type="entry name" value="sensory_box"/>
    <property type="match status" value="2"/>
</dbReference>
<comment type="caution">
    <text evidence="18">The sequence shown here is derived from an EMBL/GenBank/DDBJ whole genome shotgun (WGS) entry which is preliminary data.</text>
</comment>
<dbReference type="PANTHER" id="PTHR45339">
    <property type="entry name" value="HYBRID SIGNAL TRANSDUCTION HISTIDINE KINASE J"/>
    <property type="match status" value="1"/>
</dbReference>
<dbReference type="Pfam" id="PF08448">
    <property type="entry name" value="PAS_4"/>
    <property type="match status" value="1"/>
</dbReference>